<proteinExistence type="predicted"/>
<dbReference type="RefSeq" id="WP_131123151.1">
    <property type="nucleotide sequence ID" value="NZ_SIXH01000078.1"/>
</dbReference>
<name>A0A4Q9HY59_STRKA</name>
<protein>
    <submittedName>
        <fullName evidence="1">Uncharacterized protein</fullName>
    </submittedName>
</protein>
<evidence type="ECO:0000313" key="1">
    <source>
        <dbReference type="EMBL" id="TBO59509.1"/>
    </source>
</evidence>
<organism evidence="1 2">
    <name type="scientific">Streptomyces kasugaensis</name>
    <dbReference type="NCBI Taxonomy" id="1946"/>
    <lineage>
        <taxon>Bacteria</taxon>
        <taxon>Bacillati</taxon>
        <taxon>Actinomycetota</taxon>
        <taxon>Actinomycetes</taxon>
        <taxon>Kitasatosporales</taxon>
        <taxon>Streptomycetaceae</taxon>
        <taxon>Streptomyces</taxon>
    </lineage>
</organism>
<accession>A0A4Q9HY59</accession>
<dbReference type="AlphaFoldDB" id="A0A4Q9HY59"/>
<dbReference type="EMBL" id="SIXH01000078">
    <property type="protein sequence ID" value="TBO59509.1"/>
    <property type="molecule type" value="Genomic_DNA"/>
</dbReference>
<dbReference type="Proteomes" id="UP000292452">
    <property type="component" value="Unassembled WGS sequence"/>
</dbReference>
<gene>
    <name evidence="1" type="ORF">EYS09_11740</name>
</gene>
<keyword evidence="2" id="KW-1185">Reference proteome</keyword>
<comment type="caution">
    <text evidence="1">The sequence shown here is derived from an EMBL/GenBank/DDBJ whole genome shotgun (WGS) entry which is preliminary data.</text>
</comment>
<sequence>MQRRRTGLRWLSFSENGQSEIRPGSDVFRSLLDAFVTEVGRTVAALLMGRQVFAKSPTGR</sequence>
<reference evidence="1 2" key="1">
    <citation type="submission" date="2019-02" db="EMBL/GenBank/DDBJ databases">
        <title>Draft Genome Sequence of Streptomyces sp. AM-2504, identified by 16S rRNA comparative analysis as a Streptomyces Kasugaensis strain.</title>
        <authorList>
            <person name="Napolioni V."/>
            <person name="Giuliodori A.M."/>
            <person name="Spurio R."/>
            <person name="Fabbretti A."/>
        </authorList>
    </citation>
    <scope>NUCLEOTIDE SEQUENCE [LARGE SCALE GENOMIC DNA]</scope>
    <source>
        <strain evidence="1 2">AM-2504</strain>
    </source>
</reference>
<evidence type="ECO:0000313" key="2">
    <source>
        <dbReference type="Proteomes" id="UP000292452"/>
    </source>
</evidence>